<protein>
    <recommendedName>
        <fullName evidence="6">Zinc knuckle CX2CX4HX4C domain-containing protein</fullName>
    </recommendedName>
</protein>
<evidence type="ECO:0000259" key="3">
    <source>
        <dbReference type="Pfam" id="PF14392"/>
    </source>
</evidence>
<evidence type="ECO:0000256" key="1">
    <source>
        <dbReference type="SAM" id="MobiDB-lite"/>
    </source>
</evidence>
<keyword evidence="5" id="KW-1185">Reference proteome</keyword>
<feature type="region of interest" description="Disordered" evidence="1">
    <location>
        <begin position="20"/>
        <end position="46"/>
    </location>
</feature>
<evidence type="ECO:0000259" key="2">
    <source>
        <dbReference type="Pfam" id="PF14111"/>
    </source>
</evidence>
<evidence type="ECO:0008006" key="6">
    <source>
        <dbReference type="Google" id="ProtNLM"/>
    </source>
</evidence>
<feature type="compositionally biased region" description="Polar residues" evidence="1">
    <location>
        <begin position="37"/>
        <end position="46"/>
    </location>
</feature>
<gene>
    <name evidence="4" type="ORF">TSUD_320470</name>
</gene>
<dbReference type="Pfam" id="PF14392">
    <property type="entry name" value="zf-CCHC_4"/>
    <property type="match status" value="1"/>
</dbReference>
<feature type="domain" description="DUF4283" evidence="2">
    <location>
        <begin position="66"/>
        <end position="133"/>
    </location>
</feature>
<name>A0A2Z6MXC6_TRISU</name>
<feature type="region of interest" description="Disordered" evidence="1">
    <location>
        <begin position="345"/>
        <end position="365"/>
    </location>
</feature>
<dbReference type="AlphaFoldDB" id="A0A2Z6MXC6"/>
<dbReference type="Pfam" id="PF14111">
    <property type="entry name" value="DUF4283"/>
    <property type="match status" value="1"/>
</dbReference>
<dbReference type="InterPro" id="IPR025836">
    <property type="entry name" value="Zn_knuckle_CX2CX4HX4C"/>
</dbReference>
<feature type="region of interest" description="Disordered" evidence="1">
    <location>
        <begin position="279"/>
        <end position="312"/>
    </location>
</feature>
<dbReference type="Proteomes" id="UP000242715">
    <property type="component" value="Unassembled WGS sequence"/>
</dbReference>
<feature type="compositionally biased region" description="Basic and acidic residues" evidence="1">
    <location>
        <begin position="22"/>
        <end position="35"/>
    </location>
</feature>
<dbReference type="PANTHER" id="PTHR31286">
    <property type="entry name" value="GLYCINE-RICH CELL WALL STRUCTURAL PROTEIN 1.8-LIKE"/>
    <property type="match status" value="1"/>
</dbReference>
<accession>A0A2Z6MXC6</accession>
<evidence type="ECO:0000313" key="5">
    <source>
        <dbReference type="Proteomes" id="UP000242715"/>
    </source>
</evidence>
<dbReference type="InterPro" id="IPR040256">
    <property type="entry name" value="At4g02000-like"/>
</dbReference>
<feature type="compositionally biased region" description="Low complexity" evidence="1">
    <location>
        <begin position="282"/>
        <end position="296"/>
    </location>
</feature>
<sequence>MIQTNFPKNQVLTIVTQIQEANKQDNQHPQPKDIPESSITRTQAPTQQNIPRSFLYAESIIHEGINTCKRSIIGKIITDKPIHISSIQNGLESIWGSPVGLKIQELEGKIIQFYINNEDDHNRILLGNPWDREGESIGELMGKVEASEFYEYPEKKVIIKIKVAINIHNPILTGIHIGNPIDGTCWIDYRYEKLPQVCFKCALIGHSDKLCRNQPFNWDTLAPLGPWIRSIQYGRRKMEEKDKKFYSNPSHSKEFGHYSPPIPTDLLEKLAAMKVQSEPAVNPTNNQQDQPTNHPTKPGPSPMEEMQLTHEDRTKKIHRISHNLEPVMQDKSLETGMVDHVNQVKRQKMENSSRVGLARQASPQP</sequence>
<feature type="domain" description="Zinc knuckle CX2CX4HX4C" evidence="3">
    <location>
        <begin position="167"/>
        <end position="212"/>
    </location>
</feature>
<dbReference type="EMBL" id="DF973615">
    <property type="protein sequence ID" value="GAU36081.1"/>
    <property type="molecule type" value="Genomic_DNA"/>
</dbReference>
<evidence type="ECO:0000313" key="4">
    <source>
        <dbReference type="EMBL" id="GAU36081.1"/>
    </source>
</evidence>
<reference evidence="5" key="1">
    <citation type="journal article" date="2017" name="Front. Plant Sci.">
        <title>Climate Clever Clovers: New Paradigm to Reduce the Environmental Footprint of Ruminants by Breeding Low Methanogenic Forages Utilizing Haplotype Variation.</title>
        <authorList>
            <person name="Kaur P."/>
            <person name="Appels R."/>
            <person name="Bayer P.E."/>
            <person name="Keeble-Gagnere G."/>
            <person name="Wang J."/>
            <person name="Hirakawa H."/>
            <person name="Shirasawa K."/>
            <person name="Vercoe P."/>
            <person name="Stefanova K."/>
            <person name="Durmic Z."/>
            <person name="Nichols P."/>
            <person name="Revell C."/>
            <person name="Isobe S.N."/>
            <person name="Edwards D."/>
            <person name="Erskine W."/>
        </authorList>
    </citation>
    <scope>NUCLEOTIDE SEQUENCE [LARGE SCALE GENOMIC DNA]</scope>
    <source>
        <strain evidence="5">cv. Daliak</strain>
    </source>
</reference>
<organism evidence="4 5">
    <name type="scientific">Trifolium subterraneum</name>
    <name type="common">Subterranean clover</name>
    <dbReference type="NCBI Taxonomy" id="3900"/>
    <lineage>
        <taxon>Eukaryota</taxon>
        <taxon>Viridiplantae</taxon>
        <taxon>Streptophyta</taxon>
        <taxon>Embryophyta</taxon>
        <taxon>Tracheophyta</taxon>
        <taxon>Spermatophyta</taxon>
        <taxon>Magnoliopsida</taxon>
        <taxon>eudicotyledons</taxon>
        <taxon>Gunneridae</taxon>
        <taxon>Pentapetalae</taxon>
        <taxon>rosids</taxon>
        <taxon>fabids</taxon>
        <taxon>Fabales</taxon>
        <taxon>Fabaceae</taxon>
        <taxon>Papilionoideae</taxon>
        <taxon>50 kb inversion clade</taxon>
        <taxon>NPAAA clade</taxon>
        <taxon>Hologalegina</taxon>
        <taxon>IRL clade</taxon>
        <taxon>Trifolieae</taxon>
        <taxon>Trifolium</taxon>
    </lineage>
</organism>
<dbReference type="OrthoDB" id="1433777at2759"/>
<dbReference type="InterPro" id="IPR025558">
    <property type="entry name" value="DUF4283"/>
</dbReference>
<dbReference type="PANTHER" id="PTHR31286:SF178">
    <property type="entry name" value="DUF4283 DOMAIN-CONTAINING PROTEIN"/>
    <property type="match status" value="1"/>
</dbReference>
<proteinExistence type="predicted"/>